<evidence type="ECO:0000313" key="1">
    <source>
        <dbReference type="EMBL" id="TGO86773.1"/>
    </source>
</evidence>
<protein>
    <submittedName>
        <fullName evidence="1">Uncharacterized protein</fullName>
    </submittedName>
</protein>
<dbReference type="AlphaFoldDB" id="A0A4Z1KL38"/>
<name>A0A4Z1KL38_9HELO</name>
<proteinExistence type="predicted"/>
<keyword evidence="2" id="KW-1185">Reference proteome</keyword>
<gene>
    <name evidence="1" type="ORF">BPOR_0278g00150</name>
</gene>
<evidence type="ECO:0000313" key="2">
    <source>
        <dbReference type="Proteomes" id="UP000297280"/>
    </source>
</evidence>
<organism evidence="1 2">
    <name type="scientific">Botrytis porri</name>
    <dbReference type="NCBI Taxonomy" id="87229"/>
    <lineage>
        <taxon>Eukaryota</taxon>
        <taxon>Fungi</taxon>
        <taxon>Dikarya</taxon>
        <taxon>Ascomycota</taxon>
        <taxon>Pezizomycotina</taxon>
        <taxon>Leotiomycetes</taxon>
        <taxon>Helotiales</taxon>
        <taxon>Sclerotiniaceae</taxon>
        <taxon>Botrytis</taxon>
    </lineage>
</organism>
<comment type="caution">
    <text evidence="1">The sequence shown here is derived from an EMBL/GenBank/DDBJ whole genome shotgun (WGS) entry which is preliminary data.</text>
</comment>
<accession>A0A4Z1KL38</accession>
<sequence length="116" mass="13123">MGFLVAISPAQAVISSGQLLHPPGWDQETCRCSIRKAACSYEFPQIFNHISDIGILPGKLGTQTTFPDENLEQMLERMPLNWDQDSSITDREVSSWLEPDIDIKKLIVNRDQDIHL</sequence>
<dbReference type="Proteomes" id="UP000297280">
    <property type="component" value="Unassembled WGS sequence"/>
</dbReference>
<dbReference type="EMBL" id="PQXO01000277">
    <property type="protein sequence ID" value="TGO86773.1"/>
    <property type="molecule type" value="Genomic_DNA"/>
</dbReference>
<reference evidence="1 2" key="1">
    <citation type="submission" date="2017-12" db="EMBL/GenBank/DDBJ databases">
        <title>Comparative genomics of Botrytis spp.</title>
        <authorList>
            <person name="Valero-Jimenez C.A."/>
            <person name="Tapia P."/>
            <person name="Veloso J."/>
            <person name="Silva-Moreno E."/>
            <person name="Staats M."/>
            <person name="Valdes J.H."/>
            <person name="Van Kan J.A.L."/>
        </authorList>
    </citation>
    <scope>NUCLEOTIDE SEQUENCE [LARGE SCALE GENOMIC DNA]</scope>
    <source>
        <strain evidence="1 2">MUCL3349</strain>
    </source>
</reference>